<evidence type="ECO:0000259" key="5">
    <source>
        <dbReference type="PROSITE" id="PS50158"/>
    </source>
</evidence>
<dbReference type="PANTHER" id="PTHR31973:SF187">
    <property type="entry name" value="MUTATOR TRANSPOSASE MUDRA PROTEIN"/>
    <property type="match status" value="1"/>
</dbReference>
<protein>
    <submittedName>
        <fullName evidence="8">Uncharacterized protein LOC104748910</fullName>
    </submittedName>
</protein>
<dbReference type="InterPro" id="IPR007527">
    <property type="entry name" value="Znf_SWIM"/>
</dbReference>
<dbReference type="GeneID" id="104748910"/>
<dbReference type="Proteomes" id="UP000694864">
    <property type="component" value="Chromosome 15"/>
</dbReference>
<keyword evidence="3" id="KW-0862">Zinc</keyword>
<evidence type="ECO:0000256" key="2">
    <source>
        <dbReference type="ARBA" id="ARBA00022771"/>
    </source>
</evidence>
<name>A0ABM0WBS5_CAMSA</name>
<dbReference type="InterPro" id="IPR001878">
    <property type="entry name" value="Znf_CCHC"/>
</dbReference>
<evidence type="ECO:0000256" key="1">
    <source>
        <dbReference type="ARBA" id="ARBA00022723"/>
    </source>
</evidence>
<feature type="domain" description="SWIM-type" evidence="6">
    <location>
        <begin position="170"/>
        <end position="202"/>
    </location>
</feature>
<keyword evidence="2 4" id="KW-0863">Zinc-finger</keyword>
<dbReference type="InterPro" id="IPR006564">
    <property type="entry name" value="Znf_PMZ"/>
</dbReference>
<accession>A0ABM0WBS5</accession>
<reference evidence="8" key="2">
    <citation type="submission" date="2025-08" db="UniProtKB">
        <authorList>
            <consortium name="RefSeq"/>
        </authorList>
    </citation>
    <scope>IDENTIFICATION</scope>
    <source>
        <tissue evidence="8">Leaf</tissue>
    </source>
</reference>
<dbReference type="SMART" id="SM00575">
    <property type="entry name" value="ZnF_PMZ"/>
    <property type="match status" value="1"/>
</dbReference>
<dbReference type="RefSeq" id="XP_010468792.1">
    <property type="nucleotide sequence ID" value="XM_010470490.1"/>
</dbReference>
<feature type="domain" description="CCHC-type" evidence="5">
    <location>
        <begin position="285"/>
        <end position="300"/>
    </location>
</feature>
<evidence type="ECO:0000256" key="4">
    <source>
        <dbReference type="PROSITE-ProRule" id="PRU00047"/>
    </source>
</evidence>
<dbReference type="PANTHER" id="PTHR31973">
    <property type="entry name" value="POLYPROTEIN, PUTATIVE-RELATED"/>
    <property type="match status" value="1"/>
</dbReference>
<organism evidence="7 8">
    <name type="scientific">Camelina sativa</name>
    <name type="common">False flax</name>
    <name type="synonym">Myagrum sativum</name>
    <dbReference type="NCBI Taxonomy" id="90675"/>
    <lineage>
        <taxon>Eukaryota</taxon>
        <taxon>Viridiplantae</taxon>
        <taxon>Streptophyta</taxon>
        <taxon>Embryophyta</taxon>
        <taxon>Tracheophyta</taxon>
        <taxon>Spermatophyta</taxon>
        <taxon>Magnoliopsida</taxon>
        <taxon>eudicotyledons</taxon>
        <taxon>Gunneridae</taxon>
        <taxon>Pentapetalae</taxon>
        <taxon>rosids</taxon>
        <taxon>malvids</taxon>
        <taxon>Brassicales</taxon>
        <taxon>Brassicaceae</taxon>
        <taxon>Camelineae</taxon>
        <taxon>Camelina</taxon>
    </lineage>
</organism>
<evidence type="ECO:0000313" key="7">
    <source>
        <dbReference type="Proteomes" id="UP000694864"/>
    </source>
</evidence>
<proteinExistence type="predicted"/>
<dbReference type="Pfam" id="PF04434">
    <property type="entry name" value="SWIM"/>
    <property type="match status" value="1"/>
</dbReference>
<keyword evidence="7" id="KW-1185">Reference proteome</keyword>
<evidence type="ECO:0000313" key="8">
    <source>
        <dbReference type="RefSeq" id="XP_010468792.1"/>
    </source>
</evidence>
<evidence type="ECO:0000259" key="6">
    <source>
        <dbReference type="PROSITE" id="PS50966"/>
    </source>
</evidence>
<keyword evidence="1" id="KW-0479">Metal-binding</keyword>
<dbReference type="PROSITE" id="PS50966">
    <property type="entry name" value="ZF_SWIM"/>
    <property type="match status" value="1"/>
</dbReference>
<evidence type="ECO:0000256" key="3">
    <source>
        <dbReference type="ARBA" id="ARBA00022833"/>
    </source>
</evidence>
<sequence length="383" mass="43599">MELPKAEHRACARHIYANLKKDHKSETLKPLFWRVSSSYNEADFRSNLAILREMDPRACDDLLKKDHRKWCRAFFRTGSSCGDTHNNHTESYNRTLKKARKKPFVEMLELVRRDAMQRIVTRFKIAEKETAKYTKKARIEVEKSCDEAQNCFSLSSTGGKYEIVEFGTGFCVILSKRECACRKWDLTGIPCRHAVCAIRENCQEVEDYISDYYLTEKWRNNYRRGLTPVNGTRFWEEVGGRRIYGPPYKRPPGRPKGKARIKGLHESPTKKNKYKVGRKGRIAHCSLCGGAGHNSRKCPNESDESRAKRRKLAQDAQNAALLEAQDEAEMEAAMIAQEEAALGGHEEAGTSGQGHVEVQDVSLTAPQGSQRLRGLLFGNTTEH</sequence>
<reference evidence="7" key="1">
    <citation type="journal article" date="2014" name="Nat. Commun.">
        <title>The emerging biofuel crop Camelina sativa retains a highly undifferentiated hexaploid genome structure.</title>
        <authorList>
            <person name="Kagale S."/>
            <person name="Koh C."/>
            <person name="Nixon J."/>
            <person name="Bollina V."/>
            <person name="Clarke W.E."/>
            <person name="Tuteja R."/>
            <person name="Spillane C."/>
            <person name="Robinson S.J."/>
            <person name="Links M.G."/>
            <person name="Clarke C."/>
            <person name="Higgins E.E."/>
            <person name="Huebert T."/>
            <person name="Sharpe A.G."/>
            <person name="Parkin I.A."/>
        </authorList>
    </citation>
    <scope>NUCLEOTIDE SEQUENCE [LARGE SCALE GENOMIC DNA]</scope>
    <source>
        <strain evidence="7">cv. DH55</strain>
    </source>
</reference>
<dbReference type="PROSITE" id="PS50158">
    <property type="entry name" value="ZF_CCHC"/>
    <property type="match status" value="1"/>
</dbReference>
<gene>
    <name evidence="8" type="primary">LOC104748910</name>
</gene>